<dbReference type="InterPro" id="IPR013356">
    <property type="entry name" value="T2SS_GspD"/>
</dbReference>
<dbReference type="PANTHER" id="PTHR30332">
    <property type="entry name" value="PROBABLE GENERAL SECRETION PATHWAY PROTEIN D"/>
    <property type="match status" value="1"/>
</dbReference>
<feature type="chain" id="PRO_5031435629" evidence="12">
    <location>
        <begin position="36"/>
        <end position="723"/>
    </location>
</feature>
<dbReference type="Pfam" id="PF03958">
    <property type="entry name" value="Secretin_N"/>
    <property type="match status" value="3"/>
</dbReference>
<evidence type="ECO:0000256" key="2">
    <source>
        <dbReference type="ARBA" id="ARBA00006980"/>
    </source>
</evidence>
<comment type="caution">
    <text evidence="16">The sequence shown here is derived from an EMBL/GenBank/DDBJ whole genome shotgun (WGS) entry which is preliminary data.</text>
</comment>
<evidence type="ECO:0000313" key="16">
    <source>
        <dbReference type="EMBL" id="MRV75742.1"/>
    </source>
</evidence>
<keyword evidence="5" id="KW-0812">Transmembrane</keyword>
<dbReference type="PRINTS" id="PR01032">
    <property type="entry name" value="PHAGEIV"/>
</dbReference>
<dbReference type="PANTHER" id="PTHR30332:SF24">
    <property type="entry name" value="SECRETIN GSPD-RELATED"/>
    <property type="match status" value="1"/>
</dbReference>
<dbReference type="InterPro" id="IPR049371">
    <property type="entry name" value="GspD-like_N0"/>
</dbReference>
<feature type="domain" description="NolW-like" evidence="14">
    <location>
        <begin position="277"/>
        <end position="402"/>
    </location>
</feature>
<accession>A0A7X2IU00</accession>
<dbReference type="NCBIfam" id="TIGR02517">
    <property type="entry name" value="type_II_gspD"/>
    <property type="match status" value="1"/>
</dbReference>
<dbReference type="GO" id="GO:0015628">
    <property type="term" value="P:protein secretion by the type II secretion system"/>
    <property type="evidence" value="ECO:0007669"/>
    <property type="project" value="InterPro"/>
</dbReference>
<dbReference type="InterPro" id="IPR004846">
    <property type="entry name" value="T2SS/T3SS_dom"/>
</dbReference>
<evidence type="ECO:0000256" key="5">
    <source>
        <dbReference type="ARBA" id="ARBA00022692"/>
    </source>
</evidence>
<evidence type="ECO:0000256" key="7">
    <source>
        <dbReference type="ARBA" id="ARBA00022927"/>
    </source>
</evidence>
<dbReference type="GO" id="GO:0009279">
    <property type="term" value="C:cell outer membrane"/>
    <property type="evidence" value="ECO:0007669"/>
    <property type="project" value="UniProtKB-SubCell"/>
</dbReference>
<evidence type="ECO:0000259" key="13">
    <source>
        <dbReference type="Pfam" id="PF00263"/>
    </source>
</evidence>
<keyword evidence="9" id="KW-0998">Cell outer membrane</keyword>
<proteinExistence type="inferred from homology"/>
<feature type="domain" description="NolW-like" evidence="14">
    <location>
        <begin position="139"/>
        <end position="198"/>
    </location>
</feature>
<dbReference type="AlphaFoldDB" id="A0A7X2IU00"/>
<keyword evidence="8" id="KW-0472">Membrane</keyword>
<feature type="domain" description="GspD-like N0" evidence="15">
    <location>
        <begin position="43"/>
        <end position="112"/>
    </location>
</feature>
<dbReference type="GO" id="GO:0015627">
    <property type="term" value="C:type II protein secretion system complex"/>
    <property type="evidence" value="ECO:0007669"/>
    <property type="project" value="InterPro"/>
</dbReference>
<dbReference type="RefSeq" id="WP_154380567.1">
    <property type="nucleotide sequence ID" value="NZ_WKJJ01000023.1"/>
</dbReference>
<dbReference type="Pfam" id="PF00263">
    <property type="entry name" value="Secretin"/>
    <property type="match status" value="1"/>
</dbReference>
<dbReference type="EMBL" id="WKJJ01000023">
    <property type="protein sequence ID" value="MRV75742.1"/>
    <property type="molecule type" value="Genomic_DNA"/>
</dbReference>
<keyword evidence="7" id="KW-0653">Protein transport</keyword>
<evidence type="ECO:0000259" key="14">
    <source>
        <dbReference type="Pfam" id="PF03958"/>
    </source>
</evidence>
<keyword evidence="17" id="KW-1185">Reference proteome</keyword>
<dbReference type="Proteomes" id="UP000446768">
    <property type="component" value="Unassembled WGS sequence"/>
</dbReference>
<evidence type="ECO:0000256" key="6">
    <source>
        <dbReference type="ARBA" id="ARBA00022729"/>
    </source>
</evidence>
<dbReference type="InterPro" id="IPR001775">
    <property type="entry name" value="GspD/PilQ"/>
</dbReference>
<evidence type="ECO:0000256" key="9">
    <source>
        <dbReference type="ARBA" id="ARBA00023237"/>
    </source>
</evidence>
<gene>
    <name evidence="16" type="primary">gspD</name>
    <name evidence="16" type="ORF">GJ700_28900</name>
</gene>
<feature type="compositionally biased region" description="Polar residues" evidence="11">
    <location>
        <begin position="341"/>
        <end position="355"/>
    </location>
</feature>
<evidence type="ECO:0000256" key="10">
    <source>
        <dbReference type="RuleBase" id="RU004004"/>
    </source>
</evidence>
<evidence type="ECO:0000256" key="11">
    <source>
        <dbReference type="SAM" id="MobiDB-lite"/>
    </source>
</evidence>
<evidence type="ECO:0000259" key="15">
    <source>
        <dbReference type="Pfam" id="PF21305"/>
    </source>
</evidence>
<evidence type="ECO:0000313" key="17">
    <source>
        <dbReference type="Proteomes" id="UP000446768"/>
    </source>
</evidence>
<feature type="domain" description="NolW-like" evidence="14">
    <location>
        <begin position="202"/>
        <end position="273"/>
    </location>
</feature>
<feature type="region of interest" description="Disordered" evidence="11">
    <location>
        <begin position="308"/>
        <end position="355"/>
    </location>
</feature>
<keyword evidence="3 10" id="KW-0813">Transport</keyword>
<comment type="subcellular location">
    <subcellularLocation>
        <location evidence="1 10">Cell outer membrane</location>
    </subcellularLocation>
</comment>
<feature type="signal peptide" evidence="12">
    <location>
        <begin position="1"/>
        <end position="35"/>
    </location>
</feature>
<name>A0A7X2IU00_9BURK</name>
<sequence>MKKQSVNKSNFQLRRIGAAALLCCAMVTSQPPAWAAAGDDTVLNFVGADIEAVIKAVGHYTNITFLIDPRVKGQLTLVSEGPLTKSQAFALLTSALRLQGFAIVSGDGYAKVVPEAEAKLQATPTQVGGSTLKGDQIATQVFQLNYESAANLVTVLRPLITPNNTINANPGNNTLVVTDYADNLKRLGKIVAALDAPSHVDVDVIPVRYAIASDLATMMNKLLEPGAGGGGDSGRVSVLADPRTNSLVLRAPSAARANLAKSLIAKLDQPTQQLGNVHVVYLKNAEATKLAQTLRAVVSGDSSVTGAALGGSGSNSSLGQGQSGGSLAGGQQQQGGMNPAGTGSTNPLLNAGSSSGQQLNAGGAGGFIQADASTNTLIITAPESVYRNLRAVIDQLDVRRAQVYIESLVVEVASDKVSEFGVQWVGATGNENSTYRVGGLQSLSNGSNNLANIYKGMAAGTPSVGNGLTIGVFKQLASGALGLGAVAHALETDGGTNILSTPNMVTLDNEVAQIRVGQNVPILTGQFTTTSGTNSNPFQTIDRKDVGLTLKVRPQISEGGTIKLAIYNESSSIDDSVSSTSGIILKTRVIETNVIADDGQVIVLGGLISDDANDSADKVRGLADIPVLGNLFKYQKRQRKKTNLMVFLRPVVMRSRDQNNELAADRYDYMRATQQAVKPDDTILLKDLGQPMLPQLINGQPAPGVGQLARPVTPIAPAPAEKQ</sequence>
<reference evidence="16 17" key="1">
    <citation type="submission" date="2019-11" db="EMBL/GenBank/DDBJ databases">
        <title>Novel species isolated from a subtropical stream in China.</title>
        <authorList>
            <person name="Lu H."/>
        </authorList>
    </citation>
    <scope>NUCLEOTIDE SEQUENCE [LARGE SCALE GENOMIC DNA]</scope>
    <source>
        <strain evidence="16 17">FT92W</strain>
    </source>
</reference>
<evidence type="ECO:0000256" key="8">
    <source>
        <dbReference type="ARBA" id="ARBA00023136"/>
    </source>
</evidence>
<keyword evidence="6 12" id="KW-0732">Signal</keyword>
<dbReference type="InterPro" id="IPR050810">
    <property type="entry name" value="Bact_Secretion_Sys_Channel"/>
</dbReference>
<comment type="similarity">
    <text evidence="2">Belongs to the bacterial secretin family. GSP D subfamily.</text>
</comment>
<evidence type="ECO:0000256" key="4">
    <source>
        <dbReference type="ARBA" id="ARBA00022452"/>
    </source>
</evidence>
<dbReference type="PRINTS" id="PR00811">
    <property type="entry name" value="BCTERIALGSPD"/>
</dbReference>
<evidence type="ECO:0000256" key="1">
    <source>
        <dbReference type="ARBA" id="ARBA00004442"/>
    </source>
</evidence>
<protein>
    <submittedName>
        <fullName evidence="16">Type II secretion system protein GspD</fullName>
    </submittedName>
</protein>
<dbReference type="Gene3D" id="3.30.1370.120">
    <property type="match status" value="3"/>
</dbReference>
<evidence type="ECO:0000256" key="12">
    <source>
        <dbReference type="SAM" id="SignalP"/>
    </source>
</evidence>
<organism evidence="16 17">
    <name type="scientific">Pseudoduganella rivuli</name>
    <dbReference type="NCBI Taxonomy" id="2666085"/>
    <lineage>
        <taxon>Bacteria</taxon>
        <taxon>Pseudomonadati</taxon>
        <taxon>Pseudomonadota</taxon>
        <taxon>Betaproteobacteria</taxon>
        <taxon>Burkholderiales</taxon>
        <taxon>Oxalobacteraceae</taxon>
        <taxon>Telluria group</taxon>
        <taxon>Pseudoduganella</taxon>
    </lineage>
</organism>
<dbReference type="InterPro" id="IPR005644">
    <property type="entry name" value="NolW-like"/>
</dbReference>
<dbReference type="Pfam" id="PF21305">
    <property type="entry name" value="type_II_gspD_N0"/>
    <property type="match status" value="1"/>
</dbReference>
<dbReference type="InterPro" id="IPR038591">
    <property type="entry name" value="NolW-like_sf"/>
</dbReference>
<evidence type="ECO:0000256" key="3">
    <source>
        <dbReference type="ARBA" id="ARBA00022448"/>
    </source>
</evidence>
<keyword evidence="4" id="KW-1134">Transmembrane beta strand</keyword>
<feature type="domain" description="Type II/III secretion system secretin-like" evidence="13">
    <location>
        <begin position="489"/>
        <end position="654"/>
    </location>
</feature>